<name>A0A7U0QS27_AERCA</name>
<dbReference type="GO" id="GO:0008270">
    <property type="term" value="F:zinc ion binding"/>
    <property type="evidence" value="ECO:0007669"/>
    <property type="project" value="InterPro"/>
</dbReference>
<feature type="domain" description="HNH nuclease" evidence="1">
    <location>
        <begin position="301"/>
        <end position="356"/>
    </location>
</feature>
<reference evidence="3" key="1">
    <citation type="submission" date="2021-01" db="EMBL/GenBank/DDBJ databases">
        <title>GES Beta-lactamases isolated from hospital effluents in Brazil.</title>
        <authorList>
            <person name="Conte D."/>
            <person name="Mesa D."/>
            <person name="Palmeiro J.K."/>
            <person name="Dalla-Costa L.M."/>
        </authorList>
    </citation>
    <scope>NUCLEOTIDE SEQUENCE [LARGE SCALE GENOMIC DNA]</scope>
    <source>
        <strain evidence="3">Aero21</strain>
        <plasmid evidence="3">p1</plasmid>
    </source>
</reference>
<dbReference type="PANTHER" id="PTHR39639:SF1">
    <property type="entry name" value="DUF262 DOMAIN-CONTAINING PROTEIN"/>
    <property type="match status" value="1"/>
</dbReference>
<dbReference type="InterPro" id="IPR002711">
    <property type="entry name" value="HNH"/>
</dbReference>
<dbReference type="Pfam" id="PF03235">
    <property type="entry name" value="GmrSD_N"/>
    <property type="match status" value="1"/>
</dbReference>
<geneLocation type="plasmid" evidence="3">
    <name>p1</name>
</geneLocation>
<dbReference type="Proteomes" id="UP001304847">
    <property type="component" value="Unassembled WGS sequence"/>
</dbReference>
<keyword evidence="4" id="KW-1185">Reference proteome</keyword>
<evidence type="ECO:0000313" key="4">
    <source>
        <dbReference type="Proteomes" id="UP001304847"/>
    </source>
</evidence>
<proteinExistence type="predicted"/>
<evidence type="ECO:0000313" key="3">
    <source>
        <dbReference type="EMBL" id="QQX12724.1"/>
    </source>
</evidence>
<protein>
    <submittedName>
        <fullName evidence="3">DUF262 domain-containing protein</fullName>
    </submittedName>
</protein>
<dbReference type="CDD" id="cd00085">
    <property type="entry name" value="HNHc"/>
    <property type="match status" value="1"/>
</dbReference>
<dbReference type="GO" id="GO:0003676">
    <property type="term" value="F:nucleic acid binding"/>
    <property type="evidence" value="ECO:0007669"/>
    <property type="project" value="InterPro"/>
</dbReference>
<dbReference type="Gene3D" id="1.10.30.50">
    <property type="match status" value="1"/>
</dbReference>
<dbReference type="SMART" id="SM00507">
    <property type="entry name" value="HNHc"/>
    <property type="match status" value="1"/>
</dbReference>
<dbReference type="RefSeq" id="WP_202154986.1">
    <property type="nucleotide sequence ID" value="NZ_JAYGOJ010000006.1"/>
</dbReference>
<organism evidence="3">
    <name type="scientific">Aeromonas caviae</name>
    <name type="common">Aeromonas punctata</name>
    <dbReference type="NCBI Taxonomy" id="648"/>
    <lineage>
        <taxon>Bacteria</taxon>
        <taxon>Pseudomonadati</taxon>
        <taxon>Pseudomonadota</taxon>
        <taxon>Gammaproteobacteria</taxon>
        <taxon>Aeromonadales</taxon>
        <taxon>Aeromonadaceae</taxon>
        <taxon>Aeromonas</taxon>
    </lineage>
</organism>
<dbReference type="InterPro" id="IPR004919">
    <property type="entry name" value="GmrSD_N"/>
</dbReference>
<accession>A0A7U0QS27</accession>
<dbReference type="EMBL" id="JAYGOJ010000006">
    <property type="protein sequence ID" value="MEA9434717.1"/>
    <property type="molecule type" value="Genomic_DNA"/>
</dbReference>
<reference evidence="2 4" key="2">
    <citation type="submission" date="2023-12" db="EMBL/GenBank/DDBJ databases">
        <title>Characterization of antibiotic resistance in Aeromonas spp. in hospital effluent.</title>
        <authorList>
            <person name="Negoseki B.R.S."/>
            <person name="Krul D."/>
            <person name="Siqueira A.C."/>
            <person name="Almeida M."/>
            <person name="Mesa D."/>
            <person name="Conte D."/>
            <person name="Dalla-Costa L.M."/>
        </authorList>
    </citation>
    <scope>NUCLEOTIDE SEQUENCE [LARGE SCALE GENOMIC DNA]</scope>
    <source>
        <strain evidence="2 4">36v</strain>
    </source>
</reference>
<evidence type="ECO:0000313" key="2">
    <source>
        <dbReference type="EMBL" id="MEA9434717.1"/>
    </source>
</evidence>
<gene>
    <name evidence="3" type="ORF">JC965_26745</name>
    <name evidence="2" type="ORF">VCX44_02530</name>
</gene>
<dbReference type="GO" id="GO:0004519">
    <property type="term" value="F:endonuclease activity"/>
    <property type="evidence" value="ECO:0007669"/>
    <property type="project" value="InterPro"/>
</dbReference>
<dbReference type="EMBL" id="CP068231">
    <property type="protein sequence ID" value="QQX12724.1"/>
    <property type="molecule type" value="Genomic_DNA"/>
</dbReference>
<dbReference type="PANTHER" id="PTHR39639">
    <property type="entry name" value="CHROMOSOME 16, WHOLE GENOME SHOTGUN SEQUENCE"/>
    <property type="match status" value="1"/>
</dbReference>
<evidence type="ECO:0000259" key="1">
    <source>
        <dbReference type="SMART" id="SM00507"/>
    </source>
</evidence>
<dbReference type="InterPro" id="IPR003615">
    <property type="entry name" value="HNH_nuc"/>
</dbReference>
<dbReference type="Pfam" id="PF01844">
    <property type="entry name" value="HNH"/>
    <property type="match status" value="1"/>
</dbReference>
<sequence length="361" mass="41716">MEIELKNITVQELVKGYQDSQEDGVVGFDGTLNIRPPYQREFVYKDAQREAVIDTITRGFPLNTMYWAVTSDGFEVIDGQQRTISICQYVDSVFSHKNRYFHNLHQDEKDAILNYELTVYQCQGSDSEKLDWFRTINIAGEKLTEQELRNAVYAGSWTADAKRYFSKTQCAASQIADKYMTGTPIRQDYLETVISWINDGDIEGYMALHQHDKNANSIWLYFQAIISWVTATFPNYRKEMKGIQWGILYNAHKGDDLDPKSLEFEVTQLMADDEVTKKKGVYEYLLTRNEKHLSIRAFTDSQKRTLYERQGGICPACPQPTKFEISQMEADHIKPWSQGGKTELDNGQMLCRDCNRAKSNK</sequence>
<dbReference type="REBASE" id="457622">
    <property type="entry name" value="Aca21ORFAP"/>
</dbReference>
<dbReference type="AlphaFoldDB" id="A0A7U0QS27"/>
<keyword evidence="3" id="KW-0614">Plasmid</keyword>